<sequence>MRNRLLYRLFITMLTVNTIMPESAMCYCFLVVASQDWPNSDFLDAVPSLCIGAETSDTRSMTSGAAAGVEAWEEERVYEACRHRV</sequence>
<gene>
    <name evidence="2" type="ORF">FEM48_Zijuj05G0133100</name>
</gene>
<proteinExistence type="predicted"/>
<organism evidence="2 3">
    <name type="scientific">Ziziphus jujuba var. spinosa</name>
    <dbReference type="NCBI Taxonomy" id="714518"/>
    <lineage>
        <taxon>Eukaryota</taxon>
        <taxon>Viridiplantae</taxon>
        <taxon>Streptophyta</taxon>
        <taxon>Embryophyta</taxon>
        <taxon>Tracheophyta</taxon>
        <taxon>Spermatophyta</taxon>
        <taxon>Magnoliopsida</taxon>
        <taxon>eudicotyledons</taxon>
        <taxon>Gunneridae</taxon>
        <taxon>Pentapetalae</taxon>
        <taxon>rosids</taxon>
        <taxon>fabids</taxon>
        <taxon>Rosales</taxon>
        <taxon>Rhamnaceae</taxon>
        <taxon>Paliureae</taxon>
        <taxon>Ziziphus</taxon>
    </lineage>
</organism>
<accession>A0A978VF22</accession>
<dbReference type="Proteomes" id="UP000813462">
    <property type="component" value="Unassembled WGS sequence"/>
</dbReference>
<comment type="caution">
    <text evidence="2">The sequence shown here is derived from an EMBL/GenBank/DDBJ whole genome shotgun (WGS) entry which is preliminary data.</text>
</comment>
<evidence type="ECO:0000256" key="1">
    <source>
        <dbReference type="SAM" id="SignalP"/>
    </source>
</evidence>
<protein>
    <recommendedName>
        <fullName evidence="4">Secreted protein</fullName>
    </recommendedName>
</protein>
<feature type="chain" id="PRO_5037585406" description="Secreted protein" evidence="1">
    <location>
        <begin position="22"/>
        <end position="85"/>
    </location>
</feature>
<evidence type="ECO:0000313" key="3">
    <source>
        <dbReference type="Proteomes" id="UP000813462"/>
    </source>
</evidence>
<evidence type="ECO:0008006" key="4">
    <source>
        <dbReference type="Google" id="ProtNLM"/>
    </source>
</evidence>
<feature type="signal peptide" evidence="1">
    <location>
        <begin position="1"/>
        <end position="21"/>
    </location>
</feature>
<evidence type="ECO:0000313" key="2">
    <source>
        <dbReference type="EMBL" id="KAH7528961.1"/>
    </source>
</evidence>
<name>A0A978VF22_ZIZJJ</name>
<dbReference type="AlphaFoldDB" id="A0A978VF22"/>
<keyword evidence="1" id="KW-0732">Signal</keyword>
<reference evidence="2" key="1">
    <citation type="journal article" date="2021" name="Front. Plant Sci.">
        <title>Chromosome-Scale Genome Assembly for Chinese Sour Jujube and Insights Into Its Genome Evolution and Domestication Signature.</title>
        <authorList>
            <person name="Shen L.-Y."/>
            <person name="Luo H."/>
            <person name="Wang X.-L."/>
            <person name="Wang X.-M."/>
            <person name="Qiu X.-J."/>
            <person name="Liu H."/>
            <person name="Zhou S.-S."/>
            <person name="Jia K.-H."/>
            <person name="Nie S."/>
            <person name="Bao Y.-T."/>
            <person name="Zhang R.-G."/>
            <person name="Yun Q.-Z."/>
            <person name="Chai Y.-H."/>
            <person name="Lu J.-Y."/>
            <person name="Li Y."/>
            <person name="Zhao S.-W."/>
            <person name="Mao J.-F."/>
            <person name="Jia S.-G."/>
            <person name="Mao Y.-M."/>
        </authorList>
    </citation>
    <scope>NUCLEOTIDE SEQUENCE</scope>
    <source>
        <strain evidence="2">AT0</strain>
        <tissue evidence="2">Leaf</tissue>
    </source>
</reference>
<dbReference type="EMBL" id="JAEACU010000005">
    <property type="protein sequence ID" value="KAH7528961.1"/>
    <property type="molecule type" value="Genomic_DNA"/>
</dbReference>